<feature type="compositionally biased region" description="Basic and acidic residues" evidence="1">
    <location>
        <begin position="226"/>
        <end position="237"/>
    </location>
</feature>
<accession>A0ABR3TNH8</accession>
<evidence type="ECO:0000256" key="1">
    <source>
        <dbReference type="SAM" id="MobiDB-lite"/>
    </source>
</evidence>
<name>A0ABR3TNH8_9PEZI</name>
<sequence length="329" mass="37619">MADSQLPQKRKSAAMADFDIAPEPSDPLTFRNIKEELSSISPSEPFAQDLPKGSPVQLPLSSPTASKPMKRTASFDDGERSTSPDVWTPISSSQYAPPADWYAWQPWRYPSNGHKRLKVTRTAEAMLKLQEQQKEWERGVKEREERMDRLVNAEMELEESTSEMDEEGEELEDWNKEQGEQQARRMVQELQRIERIQERERRRDEHEEGVLQQQRCEDDGDPNGTQERENQTQERVDQAPGQTTQEQPQQRQQGQDQARPQEEVHIPDTVSHTTRQPTSSSSAAPPPQGMMDVQKLVAVSLDKQLMSRVRKVTVTTVVYELDPASNTGV</sequence>
<dbReference type="Proteomes" id="UP001521184">
    <property type="component" value="Unassembled WGS sequence"/>
</dbReference>
<keyword evidence="3" id="KW-1185">Reference proteome</keyword>
<reference evidence="2 3" key="1">
    <citation type="journal article" date="2023" name="Plant Dis.">
        <title>First Report of Diplodia intermedia Causing Canker and Dieback Diseases on Apple Trees in Canada.</title>
        <authorList>
            <person name="Ellouze W."/>
            <person name="Ilyukhin E."/>
            <person name="Sulman M."/>
            <person name="Ali S."/>
        </authorList>
    </citation>
    <scope>NUCLEOTIDE SEQUENCE [LARGE SCALE GENOMIC DNA]</scope>
    <source>
        <strain evidence="2 3">M45-28</strain>
    </source>
</reference>
<dbReference type="EMBL" id="JAKEKT020000042">
    <property type="protein sequence ID" value="KAL1641198.1"/>
    <property type="molecule type" value="Genomic_DNA"/>
</dbReference>
<gene>
    <name evidence="2" type="ORF">SLS58_006306</name>
</gene>
<feature type="compositionally biased region" description="Basic and acidic residues" evidence="1">
    <location>
        <begin position="73"/>
        <end position="82"/>
    </location>
</feature>
<evidence type="ECO:0000313" key="2">
    <source>
        <dbReference type="EMBL" id="KAL1641198.1"/>
    </source>
</evidence>
<feature type="compositionally biased region" description="Polar residues" evidence="1">
    <location>
        <begin position="83"/>
        <end position="92"/>
    </location>
</feature>
<feature type="compositionally biased region" description="Acidic residues" evidence="1">
    <location>
        <begin position="155"/>
        <end position="172"/>
    </location>
</feature>
<evidence type="ECO:0000313" key="3">
    <source>
        <dbReference type="Proteomes" id="UP001521184"/>
    </source>
</evidence>
<organism evidence="2 3">
    <name type="scientific">Diplodia intermedia</name>
    <dbReference type="NCBI Taxonomy" id="856260"/>
    <lineage>
        <taxon>Eukaryota</taxon>
        <taxon>Fungi</taxon>
        <taxon>Dikarya</taxon>
        <taxon>Ascomycota</taxon>
        <taxon>Pezizomycotina</taxon>
        <taxon>Dothideomycetes</taxon>
        <taxon>Dothideomycetes incertae sedis</taxon>
        <taxon>Botryosphaeriales</taxon>
        <taxon>Botryosphaeriaceae</taxon>
        <taxon>Diplodia</taxon>
    </lineage>
</organism>
<feature type="region of interest" description="Disordered" evidence="1">
    <location>
        <begin position="1"/>
        <end position="92"/>
    </location>
</feature>
<feature type="compositionally biased region" description="Low complexity" evidence="1">
    <location>
        <begin position="238"/>
        <end position="258"/>
    </location>
</feature>
<feature type="region of interest" description="Disordered" evidence="1">
    <location>
        <begin position="151"/>
        <end position="291"/>
    </location>
</feature>
<proteinExistence type="predicted"/>
<protein>
    <submittedName>
        <fullName evidence="2">Uncharacterized protein</fullName>
    </submittedName>
</protein>
<feature type="compositionally biased region" description="Basic and acidic residues" evidence="1">
    <location>
        <begin position="173"/>
        <end position="209"/>
    </location>
</feature>
<comment type="caution">
    <text evidence="2">The sequence shown here is derived from an EMBL/GenBank/DDBJ whole genome shotgun (WGS) entry which is preliminary data.</text>
</comment>